<dbReference type="InterPro" id="IPR047155">
    <property type="entry name" value="COMMD4/6/7/8"/>
</dbReference>
<dbReference type="GO" id="GO:0008270">
    <property type="term" value="F:zinc ion binding"/>
    <property type="evidence" value="ECO:0007669"/>
    <property type="project" value="UniProtKB-KW"/>
</dbReference>
<evidence type="ECO:0000313" key="3">
    <source>
        <dbReference type="EMBL" id="CAC5390587.1"/>
    </source>
</evidence>
<keyword evidence="4" id="KW-1185">Reference proteome</keyword>
<dbReference type="Pfam" id="PF21672">
    <property type="entry name" value="COMM_HN"/>
    <property type="match status" value="1"/>
</dbReference>
<evidence type="ECO:0000313" key="4">
    <source>
        <dbReference type="Proteomes" id="UP000507470"/>
    </source>
</evidence>
<name>A0A6J8C7C4_MYTCO</name>
<dbReference type="OrthoDB" id="5971732at2759"/>
<organism evidence="3 4">
    <name type="scientific">Mytilus coruscus</name>
    <name type="common">Sea mussel</name>
    <dbReference type="NCBI Taxonomy" id="42192"/>
    <lineage>
        <taxon>Eukaryota</taxon>
        <taxon>Metazoa</taxon>
        <taxon>Spiralia</taxon>
        <taxon>Lophotrochozoa</taxon>
        <taxon>Mollusca</taxon>
        <taxon>Bivalvia</taxon>
        <taxon>Autobranchia</taxon>
        <taxon>Pteriomorphia</taxon>
        <taxon>Mytilida</taxon>
        <taxon>Mytiloidea</taxon>
        <taxon>Mytilidae</taxon>
        <taxon>Mytilinae</taxon>
        <taxon>Mytilus</taxon>
    </lineage>
</organism>
<dbReference type="Proteomes" id="UP000507470">
    <property type="component" value="Unassembled WGS sequence"/>
</dbReference>
<feature type="domain" description="C2H2-type" evidence="2">
    <location>
        <begin position="853"/>
        <end position="881"/>
    </location>
</feature>
<keyword evidence="1" id="KW-0479">Metal-binding</keyword>
<keyword evidence="1" id="KW-0863">Zinc-finger</keyword>
<accession>A0A6J8C7C4</accession>
<sequence length="1290" mass="148437">MRFRFCGDLDCPDWVLAEISTLSKVTSVKIKLLCVQVIKDLLDVGIDYDKVYKLTADAKFETGDVKASVAVLSFILCSAAKYNVDGESLSNELQQLGLPKASVAVLSFILCSAAKYNVDGESLSNELQQLGLPKEHATALTKSYSDSLEKLQTQLRKHSLRYGSKSVSSLLHNQMETPEQPNMEMENATSTDEAVLSRHLKILETSCRICGSKKLHKSSRTKDEFVTEFKEMFNIDIILDVPEIHPNALCRTHEQLLLKYREQKKTQNMHTFKTSIQVVDFNPNTDCCKICNVTRGRKRKRTGVKNSRTIPVVSLNQPQCEIETTDLDEQYNVSPSDVNDYSDYIVDETSEPSPAERNFEFETNLYEKKEQETHVKDKCNVDDLLTNIENLTETSRKYFLSELICKLSNEEVSELAFIIGRQQQQIFTDDIENISQQYTSHSFLTELKAEKWLSERNSALIQFISGITKFSISDAAENMKIAVCRIVEQVYALRYQKLVAPISFLLSLNIYSKTSSRAVVDLVSKTSPSGTYNTLQKWISKSGTSAPPCPPGTVMAAFDNEQVVAYKRGIAPNQKSKCSIITTVLYASMSSKNTIPMFIQEIDILKPNNWFTLNFFEERLKSIRAKQHEDGNQLEEHVMRDKETFVQGITDIREQTCEEYEQLEKLHFEQLHHFIQNAIDAVKYEHKMNEEEDSYLDEIDKRTHEAERRKDILVCTLCNAENGKNKIVCDNCKRREGLKEARIKKKDTNTCGTNKKTMSKTEEISISKTDDNQDSKYVRYQHVPSNHKGPTSTTLGMPAFVNPNSNETVSLVLRHIGINMGIKRYGGKERSWAFVCCDGRPHSLYQKILEESVMCNHCNQTFSTRNTYKEHHRLKHQPLRPFCSREFDWLYMRIGGGHFEMNAMKAFFELNWTPFLEKLCELMGFKTENAKHFAKTCKDHHVAWQLLLTFHTSSLKEMVIPFIRSLKETNQEATVENYFRFYKEFLAHNSNHAFLHLQICRFSQAIINFRMGMRRNNAELVKSAKFHLKELFYGRFHPHYQNIELFDCIQYKFMPDEVKKVWDDTISFTVSGDPSKGQDLDFVLEEKNKAIKQYLPSGTVPSDETWKSICCNITFFESLQDKLTDLLGLSKQSEYGTKIIDINNAITSYRPVLRQHLSTMNDEHTSVCGKKLHSELNTFLEQSTQRRQEKINSCILGIPTDKPTGGPVFITPDEEKKYEKKMTKAELRDSIKTMIGKLFRNVELQTHYSAVLDSLNDSTQTNKDTYLNLYFELQDVTDNIQTEIDSFENE</sequence>
<keyword evidence="1" id="KW-0862">Zinc</keyword>
<reference evidence="3 4" key="1">
    <citation type="submission" date="2020-06" db="EMBL/GenBank/DDBJ databases">
        <authorList>
            <person name="Li R."/>
            <person name="Bekaert M."/>
        </authorList>
    </citation>
    <scope>NUCLEOTIDE SEQUENCE [LARGE SCALE GENOMIC DNA]</scope>
    <source>
        <strain evidence="4">wild</strain>
    </source>
</reference>
<proteinExistence type="predicted"/>
<dbReference type="PROSITE" id="PS00028">
    <property type="entry name" value="ZINC_FINGER_C2H2_1"/>
    <property type="match status" value="1"/>
</dbReference>
<dbReference type="PANTHER" id="PTHR16231:SF4">
    <property type="entry name" value="COMM DOMAIN-CONTAINING PROTEIN 4"/>
    <property type="match status" value="1"/>
</dbReference>
<dbReference type="PANTHER" id="PTHR16231">
    <property type="entry name" value="COMM DOMAIN-CONTAINING PROTEIN 4-8 FAMILY MEMBER"/>
    <property type="match status" value="1"/>
</dbReference>
<evidence type="ECO:0000259" key="2">
    <source>
        <dbReference type="PROSITE" id="PS50157"/>
    </source>
</evidence>
<dbReference type="PROSITE" id="PS50157">
    <property type="entry name" value="ZINC_FINGER_C2H2_2"/>
    <property type="match status" value="1"/>
</dbReference>
<dbReference type="EMBL" id="CACVKT020004554">
    <property type="protein sequence ID" value="CAC5390587.1"/>
    <property type="molecule type" value="Genomic_DNA"/>
</dbReference>
<evidence type="ECO:0000256" key="1">
    <source>
        <dbReference type="PROSITE-ProRule" id="PRU00042"/>
    </source>
</evidence>
<dbReference type="InterPro" id="IPR013087">
    <property type="entry name" value="Znf_C2H2_type"/>
</dbReference>
<protein>
    <submittedName>
        <fullName evidence="3">COMMD4</fullName>
    </submittedName>
</protein>
<gene>
    <name evidence="3" type="ORF">MCOR_25674</name>
</gene>